<evidence type="ECO:0000256" key="2">
    <source>
        <dbReference type="ARBA" id="ARBA00004685"/>
    </source>
</evidence>
<dbReference type="GO" id="GO:0043386">
    <property type="term" value="P:mycotoxin biosynthetic process"/>
    <property type="evidence" value="ECO:0007669"/>
    <property type="project" value="InterPro"/>
</dbReference>
<comment type="subcellular location">
    <subcellularLocation>
        <location evidence="1">Membrane</location>
        <topology evidence="1">Single-pass membrane protein</topology>
    </subcellularLocation>
</comment>
<keyword evidence="10" id="KW-1185">Reference proteome</keyword>
<accession>A0A6P8B3E7</accession>
<proteinExistence type="inferred from homology"/>
<comment type="similarity">
    <text evidence="9">Belongs to the ustYa family.</text>
</comment>
<reference evidence="11" key="3">
    <citation type="submission" date="2025-08" db="UniProtKB">
        <authorList>
            <consortium name="RefSeq"/>
        </authorList>
    </citation>
    <scope>IDENTIFICATION</scope>
    <source>
        <strain evidence="11">NI907</strain>
    </source>
</reference>
<evidence type="ECO:0000256" key="1">
    <source>
        <dbReference type="ARBA" id="ARBA00004167"/>
    </source>
</evidence>
<dbReference type="GO" id="GO:0016491">
    <property type="term" value="F:oxidoreductase activity"/>
    <property type="evidence" value="ECO:0007669"/>
    <property type="project" value="UniProtKB-KW"/>
</dbReference>
<dbReference type="KEGG" id="pgri:PgNI_06751"/>
<sequence length="156" mass="17727">MHIRKHWQELVPRGGGLVQVKNAAGHENLGSPIVPKKQGEFSNLYMVSWVHQLHCLYFVMNAYDMVLRNGPSGAETHVPEGHSSVHSRHCFDYLKQVILCNLDMTLEGSKAHHEAGTDGYGQQHVCRSYPEALDWIDARRPWDTRDFIDLHEGGEV</sequence>
<gene>
    <name evidence="11" type="ORF">PgNI_06751</name>
</gene>
<evidence type="ECO:0000256" key="3">
    <source>
        <dbReference type="ARBA" id="ARBA00022692"/>
    </source>
</evidence>
<dbReference type="GeneID" id="41961680"/>
<protein>
    <submittedName>
        <fullName evidence="11">Uncharacterized protein</fullName>
    </submittedName>
</protein>
<keyword evidence="5" id="KW-0560">Oxidoreductase</keyword>
<evidence type="ECO:0000256" key="6">
    <source>
        <dbReference type="ARBA" id="ARBA00023026"/>
    </source>
</evidence>
<keyword evidence="3" id="KW-0812">Transmembrane</keyword>
<evidence type="ECO:0000256" key="7">
    <source>
        <dbReference type="ARBA" id="ARBA00023136"/>
    </source>
</evidence>
<dbReference type="Pfam" id="PF11807">
    <property type="entry name" value="UstYa"/>
    <property type="match status" value="1"/>
</dbReference>
<dbReference type="InterPro" id="IPR021765">
    <property type="entry name" value="UstYa-like"/>
</dbReference>
<name>A0A6P8B3E7_PYRGI</name>
<evidence type="ECO:0000256" key="5">
    <source>
        <dbReference type="ARBA" id="ARBA00023002"/>
    </source>
</evidence>
<reference evidence="11" key="1">
    <citation type="journal article" date="2019" name="Mol. Biol. Evol.">
        <title>Blast fungal genomes show frequent chromosomal changes, gene gains and losses, and effector gene turnover.</title>
        <authorList>
            <person name="Gomez Luciano L.B."/>
            <person name="Jason Tsai I."/>
            <person name="Chuma I."/>
            <person name="Tosa Y."/>
            <person name="Chen Y.H."/>
            <person name="Li J.Y."/>
            <person name="Li M.Y."/>
            <person name="Jade Lu M.Y."/>
            <person name="Nakayashiki H."/>
            <person name="Li W.H."/>
        </authorList>
    </citation>
    <scope>NUCLEOTIDE SEQUENCE</scope>
    <source>
        <strain evidence="11">NI907</strain>
    </source>
</reference>
<evidence type="ECO:0000256" key="8">
    <source>
        <dbReference type="ARBA" id="ARBA00023180"/>
    </source>
</evidence>
<dbReference type="PANTHER" id="PTHR33365">
    <property type="entry name" value="YALI0B05434P"/>
    <property type="match status" value="1"/>
</dbReference>
<keyword evidence="6" id="KW-0843">Virulence</keyword>
<keyword evidence="4" id="KW-1133">Transmembrane helix</keyword>
<dbReference type="GO" id="GO:0016020">
    <property type="term" value="C:membrane"/>
    <property type="evidence" value="ECO:0007669"/>
    <property type="project" value="UniProtKB-SubCell"/>
</dbReference>
<keyword evidence="7" id="KW-0472">Membrane</keyword>
<reference evidence="11" key="2">
    <citation type="submission" date="2019-10" db="EMBL/GenBank/DDBJ databases">
        <authorList>
            <consortium name="NCBI Genome Project"/>
        </authorList>
    </citation>
    <scope>NUCLEOTIDE SEQUENCE</scope>
    <source>
        <strain evidence="11">NI907</strain>
    </source>
</reference>
<dbReference type="RefSeq" id="XP_030981539.1">
    <property type="nucleotide sequence ID" value="XM_031126771.1"/>
</dbReference>
<evidence type="ECO:0000256" key="9">
    <source>
        <dbReference type="ARBA" id="ARBA00035112"/>
    </source>
</evidence>
<evidence type="ECO:0000313" key="11">
    <source>
        <dbReference type="RefSeq" id="XP_030981539.1"/>
    </source>
</evidence>
<dbReference type="Proteomes" id="UP000515153">
    <property type="component" value="Unplaced"/>
</dbReference>
<evidence type="ECO:0000313" key="10">
    <source>
        <dbReference type="Proteomes" id="UP000515153"/>
    </source>
</evidence>
<dbReference type="PANTHER" id="PTHR33365:SF11">
    <property type="entry name" value="TAT PATHWAY SIGNAL SEQUENCE"/>
    <property type="match status" value="1"/>
</dbReference>
<comment type="pathway">
    <text evidence="2">Mycotoxin biosynthesis.</text>
</comment>
<dbReference type="AlphaFoldDB" id="A0A6P8B3E7"/>
<keyword evidence="8" id="KW-0325">Glycoprotein</keyword>
<organism evidence="10 11">
    <name type="scientific">Pyricularia grisea</name>
    <name type="common">Crabgrass-specific blast fungus</name>
    <name type="synonym">Magnaporthe grisea</name>
    <dbReference type="NCBI Taxonomy" id="148305"/>
    <lineage>
        <taxon>Eukaryota</taxon>
        <taxon>Fungi</taxon>
        <taxon>Dikarya</taxon>
        <taxon>Ascomycota</taxon>
        <taxon>Pezizomycotina</taxon>
        <taxon>Sordariomycetes</taxon>
        <taxon>Sordariomycetidae</taxon>
        <taxon>Magnaporthales</taxon>
        <taxon>Pyriculariaceae</taxon>
        <taxon>Pyricularia</taxon>
    </lineage>
</organism>
<evidence type="ECO:0000256" key="4">
    <source>
        <dbReference type="ARBA" id="ARBA00022989"/>
    </source>
</evidence>